<dbReference type="STRING" id="446465.Bfae_29120"/>
<dbReference type="OrthoDB" id="4870475at2"/>
<feature type="transmembrane region" description="Helical" evidence="1">
    <location>
        <begin position="21"/>
        <end position="45"/>
    </location>
</feature>
<organism evidence="2 3">
    <name type="scientific">Brachybacterium faecium (strain ATCC 43885 / DSM 4810 / JCM 11609 / LMG 19847 / NBRC 14762 / NCIMB 9860 / 6-10)</name>
    <dbReference type="NCBI Taxonomy" id="446465"/>
    <lineage>
        <taxon>Bacteria</taxon>
        <taxon>Bacillati</taxon>
        <taxon>Actinomycetota</taxon>
        <taxon>Actinomycetes</taxon>
        <taxon>Micrococcales</taxon>
        <taxon>Dermabacteraceae</taxon>
        <taxon>Brachybacterium</taxon>
    </lineage>
</organism>
<keyword evidence="1" id="KW-0812">Transmembrane</keyword>
<feature type="transmembrane region" description="Helical" evidence="1">
    <location>
        <begin position="137"/>
        <end position="159"/>
    </location>
</feature>
<dbReference type="eggNOG" id="ENOG5032YKS">
    <property type="taxonomic scope" value="Bacteria"/>
</dbReference>
<feature type="transmembrane region" description="Helical" evidence="1">
    <location>
        <begin position="85"/>
        <end position="103"/>
    </location>
</feature>
<sequence>MNRRPGAAHEAPGTVRVDLPFRALALAWVITGGLVAAVTGPLGLAHGSWSAAFQVLVGGVMQGALGVAQHLLAARIGGRTLLVQLLSWNAGCLAVIGGTLLAAPLLVDAGGALLVVAMVLMMRAVGRGAHGPAWALWLFRAALVVTVVSIPVGLVLAHLRAA</sequence>
<dbReference type="HOGENOM" id="CLU_112380_0_0_11"/>
<dbReference type="Proteomes" id="UP000001919">
    <property type="component" value="Chromosome"/>
</dbReference>
<keyword evidence="3" id="KW-1185">Reference proteome</keyword>
<reference evidence="2 3" key="1">
    <citation type="journal article" date="2009" name="Stand. Genomic Sci.">
        <title>Complete genome sequence of Brachybacterium faecium type strain (Schefferle 6-10).</title>
        <authorList>
            <person name="Lapidus A."/>
            <person name="Pukall R."/>
            <person name="Labuttii K."/>
            <person name="Copeland A."/>
            <person name="Del Rio T.G."/>
            <person name="Nolan M."/>
            <person name="Chen F."/>
            <person name="Lucas S."/>
            <person name="Tice H."/>
            <person name="Cheng J.F."/>
            <person name="Bruce D."/>
            <person name="Goodwin L."/>
            <person name="Pitluck S."/>
            <person name="Rohde M."/>
            <person name="Goker M."/>
            <person name="Pati A."/>
            <person name="Ivanova N."/>
            <person name="Mavrommatis K."/>
            <person name="Chen A."/>
            <person name="Palaniappan K."/>
            <person name="D'haeseleer P."/>
            <person name="Chain P."/>
            <person name="Bristow J."/>
            <person name="Eisen J.A."/>
            <person name="Markowitz V."/>
            <person name="Hugenholtz P."/>
            <person name="Kyrpides N.C."/>
            <person name="Klenk H.P."/>
        </authorList>
    </citation>
    <scope>NUCLEOTIDE SEQUENCE [LARGE SCALE GENOMIC DNA]</scope>
    <source>
        <strain evidence="3">ATCC 43885 / DSM 4810 / JCM 11609 / LMG 19847 / NBRC 14762 / NCIMB 9860 / 6-10</strain>
    </source>
</reference>
<keyword evidence="1" id="KW-1133">Transmembrane helix</keyword>
<accession>C7MA03</accession>
<dbReference type="PATRIC" id="fig|446465.5.peg.2875"/>
<evidence type="ECO:0000313" key="2">
    <source>
        <dbReference type="EMBL" id="ACU86673.1"/>
    </source>
</evidence>
<keyword evidence="1" id="KW-0472">Membrane</keyword>
<evidence type="ECO:0000256" key="1">
    <source>
        <dbReference type="SAM" id="Phobius"/>
    </source>
</evidence>
<dbReference type="KEGG" id="bfa:Bfae_29120"/>
<name>C7MA03_BRAFD</name>
<proteinExistence type="predicted"/>
<evidence type="ECO:0000313" key="3">
    <source>
        <dbReference type="Proteomes" id="UP000001919"/>
    </source>
</evidence>
<dbReference type="EMBL" id="CP001643">
    <property type="protein sequence ID" value="ACU86673.1"/>
    <property type="molecule type" value="Genomic_DNA"/>
</dbReference>
<protein>
    <submittedName>
        <fullName evidence="2">Uncharacterized protein</fullName>
    </submittedName>
</protein>
<gene>
    <name evidence="2" type="ordered locus">Bfae_29120</name>
</gene>
<feature type="transmembrane region" description="Helical" evidence="1">
    <location>
        <begin position="51"/>
        <end position="73"/>
    </location>
</feature>
<dbReference type="AlphaFoldDB" id="C7MA03"/>